<dbReference type="EnsemblBacteria" id="AOP12848">
    <property type="protein sequence ID" value="AOP12848"/>
    <property type="gene ID" value="HVO_C0082A"/>
</dbReference>
<dbReference type="KEGG" id="hvo:HVO_C0082A"/>
<sequence>MAPQNECGLWFRRRNPKRNESETAVQMLEAMTVGTPACKCEDEYPVVVSEQRRELASQRRQSSSET</sequence>
<keyword evidence="2" id="KW-1185">Reference proteome</keyword>
<keyword evidence="1" id="KW-0614">Plasmid</keyword>
<evidence type="ECO:0000313" key="1">
    <source>
        <dbReference type="EMBL" id="AOP12848.1"/>
    </source>
</evidence>
<organism evidence="1 2">
    <name type="scientific">Haloferax volcanii (strain ATCC 29605 / DSM 3757 / JCM 8879 / NBRC 14742 / NCIMB 2012 / VKM B-1768 / DS2)</name>
    <name type="common">Halobacterium volcanii</name>
    <dbReference type="NCBI Taxonomy" id="309800"/>
    <lineage>
        <taxon>Archaea</taxon>
        <taxon>Methanobacteriati</taxon>
        <taxon>Methanobacteriota</taxon>
        <taxon>Stenosarchaea group</taxon>
        <taxon>Halobacteria</taxon>
        <taxon>Halobacteriales</taxon>
        <taxon>Haloferacaceae</taxon>
        <taxon>Haloferax</taxon>
    </lineage>
</organism>
<accession>A0A1C9J6W9</accession>
<dbReference type="AlphaFoldDB" id="A0A1C9J6W9"/>
<proteinExistence type="predicted"/>
<geneLocation type="plasmid" evidence="1 2">
    <name>pHV1</name>
</geneLocation>
<dbReference type="Proteomes" id="UP000008243">
    <property type="component" value="Plasmid pHV1"/>
</dbReference>
<evidence type="ECO:0000313" key="2">
    <source>
        <dbReference type="Proteomes" id="UP000008243"/>
    </source>
</evidence>
<reference evidence="1 2" key="1">
    <citation type="journal article" date="2010" name="PLoS ONE">
        <title>The complete genome sequence of Haloferax volcanii DS2, a model archaeon.</title>
        <authorList>
            <person name="Hartman A.L."/>
            <person name="Norais C."/>
            <person name="Badger J.H."/>
            <person name="Delmas S."/>
            <person name="Haldenby S."/>
            <person name="Madupu R."/>
            <person name="Robinson J."/>
            <person name="Khouri H."/>
            <person name="Ren Q."/>
            <person name="Lowe T.M."/>
            <person name="Maupin-Furlow J."/>
            <person name="Pohlschroder M."/>
            <person name="Daniels C."/>
            <person name="Pfeiffer F."/>
            <person name="Allers T."/>
            <person name="Eisen J.A."/>
        </authorList>
    </citation>
    <scope>NUCLEOTIDE SEQUENCE [LARGE SCALE GENOMIC DNA]</scope>
    <source>
        <strain evidence="2">ATCC 29605 / DSM 3757 / JCM 8879 / NBRC 14742 / NCIMB 2012 / VKM B-1768 / DS2</strain>
        <plasmid evidence="1">pHV1</plasmid>
    </source>
</reference>
<name>A0A1C9J6W9_HALVD</name>
<dbReference type="EMBL" id="CP001957">
    <property type="protein sequence ID" value="AOP12848.1"/>
    <property type="molecule type" value="Genomic_DNA"/>
</dbReference>
<gene>
    <name evidence="1" type="ordered locus">HVO_C0082A</name>
</gene>
<protein>
    <submittedName>
        <fullName evidence="1">Uncharacterized protein</fullName>
    </submittedName>
</protein>